<sequence>MSKIPAKSADGWKYRPITALSATELLLSAESSFEKSGRLEIYDTASGSRTVLAETPGPEGVKGYFTQSVDVGAEHLVWYGTTPNDDDRWADFWVVPRSGGTARQVGEVTGEQAEVEAVGVTADSVVWSVSGGGVYRMPLAGGTPERIEGTDGLHLLSWPWAADVGERDFGKKQTKLVNLETMQVVEVKTPDGLTTFQCGLEWCYGSGDSEDNQAVVQRADGSRHRTLPGLSALGGNIVLARDIGVFHVSSVVGRDERGEEIEDHSVPLIALYDPVTGTLAGAGRSDPKGGGYGRGTSSSPTSIIYWDEDQRTVEKCTMVEARTALAPFPSGSPTPTGKIKNCATMPEGGGREFTVVNLLAIPRTE</sequence>
<name>A0A8J3RK85_9ACTN</name>
<proteinExistence type="predicted"/>
<accession>A0A8J3RK85</accession>
<comment type="caution">
    <text evidence="2">The sequence shown here is derived from an EMBL/GenBank/DDBJ whole genome shotgun (WGS) entry which is preliminary data.</text>
</comment>
<dbReference type="AlphaFoldDB" id="A0A8J3RK85"/>
<evidence type="ECO:0000313" key="2">
    <source>
        <dbReference type="EMBL" id="GIH75144.1"/>
    </source>
</evidence>
<keyword evidence="3" id="KW-1185">Reference proteome</keyword>
<dbReference type="EMBL" id="BOOH01000014">
    <property type="protein sequence ID" value="GIH75144.1"/>
    <property type="molecule type" value="Genomic_DNA"/>
</dbReference>
<gene>
    <name evidence="2" type="ORF">Plo01_15730</name>
</gene>
<feature type="region of interest" description="Disordered" evidence="1">
    <location>
        <begin position="281"/>
        <end position="301"/>
    </location>
</feature>
<organism evidence="2 3">
    <name type="scientific">Planobispora longispora</name>
    <dbReference type="NCBI Taxonomy" id="28887"/>
    <lineage>
        <taxon>Bacteria</taxon>
        <taxon>Bacillati</taxon>
        <taxon>Actinomycetota</taxon>
        <taxon>Actinomycetes</taxon>
        <taxon>Streptosporangiales</taxon>
        <taxon>Streptosporangiaceae</taxon>
        <taxon>Planobispora</taxon>
    </lineage>
</organism>
<reference evidence="2 3" key="1">
    <citation type="submission" date="2021-01" db="EMBL/GenBank/DDBJ databases">
        <title>Whole genome shotgun sequence of Planobispora longispora NBRC 13918.</title>
        <authorList>
            <person name="Komaki H."/>
            <person name="Tamura T."/>
        </authorList>
    </citation>
    <scope>NUCLEOTIDE SEQUENCE [LARGE SCALE GENOMIC DNA]</scope>
    <source>
        <strain evidence="2 3">NBRC 13918</strain>
    </source>
</reference>
<evidence type="ECO:0000313" key="3">
    <source>
        <dbReference type="Proteomes" id="UP000616724"/>
    </source>
</evidence>
<dbReference type="Proteomes" id="UP000616724">
    <property type="component" value="Unassembled WGS sequence"/>
</dbReference>
<evidence type="ECO:0000256" key="1">
    <source>
        <dbReference type="SAM" id="MobiDB-lite"/>
    </source>
</evidence>
<dbReference type="SUPFAM" id="SSF82171">
    <property type="entry name" value="DPP6 N-terminal domain-like"/>
    <property type="match status" value="1"/>
</dbReference>
<protein>
    <submittedName>
        <fullName evidence="2">Uncharacterized protein</fullName>
    </submittedName>
</protein>